<organism evidence="4">
    <name type="scientific">marine metagenome</name>
    <dbReference type="NCBI Taxonomy" id="408172"/>
    <lineage>
        <taxon>unclassified sequences</taxon>
        <taxon>metagenomes</taxon>
        <taxon>ecological metagenomes</taxon>
    </lineage>
</organism>
<dbReference type="GO" id="GO:0016491">
    <property type="term" value="F:oxidoreductase activity"/>
    <property type="evidence" value="ECO:0007669"/>
    <property type="project" value="UniProtKB-KW"/>
</dbReference>
<protein>
    <recommendedName>
        <fullName evidence="5">Short-chain dehydrogenase</fullName>
    </recommendedName>
</protein>
<sequence length="237" mass="26537">MSRKKQSAIVISISSDIGTAMAKRWLKRGWDVYGTYRTKCRSVDELFDCGVILFECDLSNLRSVDHTCLELNELSLNWDILVLATGTQEPIGLFTDCDFDEWANSIQVNFTNQLRIVKRLIPARNMDNTLGPCVLFFAGGGTNAATANYSAYTISKIALIKMCELLDAEIPDVRFTIVGPGWVRTKIHQATLEAGERAGDNYEKTNYLMNNDESTPMKYVLDSCDWLINSPREVVGG</sequence>
<dbReference type="Gene3D" id="3.40.50.720">
    <property type="entry name" value="NAD(P)-binding Rossmann-like Domain"/>
    <property type="match status" value="1"/>
</dbReference>
<evidence type="ECO:0008006" key="5">
    <source>
        <dbReference type="Google" id="ProtNLM"/>
    </source>
</evidence>
<dbReference type="InterPro" id="IPR002347">
    <property type="entry name" value="SDR_fam"/>
</dbReference>
<dbReference type="PANTHER" id="PTHR43391">
    <property type="entry name" value="RETINOL DEHYDROGENASE-RELATED"/>
    <property type="match status" value="1"/>
</dbReference>
<proteinExistence type="inferred from homology"/>
<dbReference type="PANTHER" id="PTHR43391:SF14">
    <property type="entry name" value="DEHYDROGENASE_REDUCTASE SDR FAMILY PROTEIN 7-LIKE"/>
    <property type="match status" value="1"/>
</dbReference>
<dbReference type="SUPFAM" id="SSF51735">
    <property type="entry name" value="NAD(P)-binding Rossmann-fold domains"/>
    <property type="match status" value="1"/>
</dbReference>
<dbReference type="InterPro" id="IPR036291">
    <property type="entry name" value="NAD(P)-bd_dom_sf"/>
</dbReference>
<feature type="non-terminal residue" evidence="4">
    <location>
        <position position="237"/>
    </location>
</feature>
<name>A0A382KHZ2_9ZZZZ</name>
<dbReference type="EMBL" id="UINC01079885">
    <property type="protein sequence ID" value="SVC22321.1"/>
    <property type="molecule type" value="Genomic_DNA"/>
</dbReference>
<comment type="similarity">
    <text evidence="1">Belongs to the short-chain dehydrogenases/reductases (SDR) family.</text>
</comment>
<evidence type="ECO:0000256" key="2">
    <source>
        <dbReference type="ARBA" id="ARBA00022857"/>
    </source>
</evidence>
<evidence type="ECO:0000313" key="4">
    <source>
        <dbReference type="EMBL" id="SVC22321.1"/>
    </source>
</evidence>
<evidence type="ECO:0000256" key="3">
    <source>
        <dbReference type="ARBA" id="ARBA00023002"/>
    </source>
</evidence>
<keyword evidence="2" id="KW-0521">NADP</keyword>
<gene>
    <name evidence="4" type="ORF">METZ01_LOCUS275175</name>
</gene>
<reference evidence="4" key="1">
    <citation type="submission" date="2018-05" db="EMBL/GenBank/DDBJ databases">
        <authorList>
            <person name="Lanie J.A."/>
            <person name="Ng W.-L."/>
            <person name="Kazmierczak K.M."/>
            <person name="Andrzejewski T.M."/>
            <person name="Davidsen T.M."/>
            <person name="Wayne K.J."/>
            <person name="Tettelin H."/>
            <person name="Glass J.I."/>
            <person name="Rusch D."/>
            <person name="Podicherti R."/>
            <person name="Tsui H.-C.T."/>
            <person name="Winkler M.E."/>
        </authorList>
    </citation>
    <scope>NUCLEOTIDE SEQUENCE</scope>
</reference>
<dbReference type="GO" id="GO:0005829">
    <property type="term" value="C:cytosol"/>
    <property type="evidence" value="ECO:0007669"/>
    <property type="project" value="TreeGrafter"/>
</dbReference>
<dbReference type="Pfam" id="PF13561">
    <property type="entry name" value="adh_short_C2"/>
    <property type="match status" value="1"/>
</dbReference>
<accession>A0A382KHZ2</accession>
<keyword evidence="3" id="KW-0560">Oxidoreductase</keyword>
<dbReference type="AlphaFoldDB" id="A0A382KHZ2"/>
<dbReference type="CDD" id="cd05233">
    <property type="entry name" value="SDR_c"/>
    <property type="match status" value="1"/>
</dbReference>
<dbReference type="PRINTS" id="PR00081">
    <property type="entry name" value="GDHRDH"/>
</dbReference>
<evidence type="ECO:0000256" key="1">
    <source>
        <dbReference type="ARBA" id="ARBA00006484"/>
    </source>
</evidence>